<gene>
    <name evidence="9" type="ORF">LUZ63_013278</name>
</gene>
<evidence type="ECO:0000256" key="4">
    <source>
        <dbReference type="ARBA" id="ARBA00022519"/>
    </source>
</evidence>
<evidence type="ECO:0000256" key="3">
    <source>
        <dbReference type="ARBA" id="ARBA00022475"/>
    </source>
</evidence>
<evidence type="ECO:0000256" key="2">
    <source>
        <dbReference type="ARBA" id="ARBA00022448"/>
    </source>
</evidence>
<dbReference type="PANTHER" id="PTHR32195">
    <property type="entry name" value="OS07G0662800 PROTEIN"/>
    <property type="match status" value="1"/>
</dbReference>
<keyword evidence="5 8" id="KW-0812">Transmembrane</keyword>
<name>A0A9Q0C884_9POAL</name>
<comment type="caution">
    <text evidence="9">The sequence shown here is derived from an EMBL/GenBank/DDBJ whole genome shotgun (WGS) entry which is preliminary data.</text>
</comment>
<feature type="transmembrane region" description="Helical" evidence="8">
    <location>
        <begin position="459"/>
        <end position="480"/>
    </location>
</feature>
<organism evidence="9 10">
    <name type="scientific">Rhynchospora breviuscula</name>
    <dbReference type="NCBI Taxonomy" id="2022672"/>
    <lineage>
        <taxon>Eukaryota</taxon>
        <taxon>Viridiplantae</taxon>
        <taxon>Streptophyta</taxon>
        <taxon>Embryophyta</taxon>
        <taxon>Tracheophyta</taxon>
        <taxon>Spermatophyta</taxon>
        <taxon>Magnoliopsida</taxon>
        <taxon>Liliopsida</taxon>
        <taxon>Poales</taxon>
        <taxon>Cyperaceae</taxon>
        <taxon>Cyperoideae</taxon>
        <taxon>Rhynchosporeae</taxon>
        <taxon>Rhynchospora</taxon>
    </lineage>
</organism>
<comment type="subcellular location">
    <subcellularLocation>
        <location evidence="1">Cell inner membrane</location>
        <topology evidence="1">Multi-pass membrane protein</topology>
    </subcellularLocation>
</comment>
<dbReference type="Proteomes" id="UP001151287">
    <property type="component" value="Unassembled WGS sequence"/>
</dbReference>
<evidence type="ECO:0000256" key="6">
    <source>
        <dbReference type="ARBA" id="ARBA00022989"/>
    </source>
</evidence>
<feature type="transmembrane region" description="Helical" evidence="8">
    <location>
        <begin position="288"/>
        <end position="306"/>
    </location>
</feature>
<dbReference type="Pfam" id="PF03222">
    <property type="entry name" value="Trp_Tyr_perm"/>
    <property type="match status" value="1"/>
</dbReference>
<sequence length="539" mass="59009">MYTSYVKRNFNLPRTRVSTALHQSRSQSLQSAPCFIPKYYDCECSTFRLQLWQNPVAMIKKKKLTICVRAKDRIKESIKAGFSVTKDSEKKGSIAGAVSLIIGTSIGSGILAIPEKTSPAGFIPSATSIIICWIFLLIEALLLVEINVNLRKKKNKDMIGTQNDGNIEIISVRTMAQETLGEWGGNVAAATYMFLSYTSMIAYTSKSGEVVSHLVQLPDTVLGGIFTTIIALLISVGGTRMTDQVNQWLTFVMIGLLATIEATSISFGDGLSVSDMSNWDKVPQTLPVIIFTLVFHDIAPVICAYLGGDLMRIRFSILFGSLVPLLFLLVWDDIALDLASNVVGFDPLELLKNEWSGMGLMIEAFSLLAVGTSLIGTLLGASQFFVEQIINFFPPLKEPFQRTEIGENLTGNVKLELTGVRDLIDKNQVNISATLIVIIPTIVLSTAVPDAFSVATDIAGGYCMMILYGALPPMMAWAMNSRLTNQKSQIKQKSIKDEIKMVQLSGAKPVLLGMGLFSFIVVVEQFLTDVLSLNSYLFS</sequence>
<keyword evidence="2" id="KW-0813">Transport</keyword>
<evidence type="ECO:0000256" key="5">
    <source>
        <dbReference type="ARBA" id="ARBA00022692"/>
    </source>
</evidence>
<feature type="transmembrane region" description="Helical" evidence="8">
    <location>
        <begin position="183"/>
        <end position="203"/>
    </location>
</feature>
<evidence type="ECO:0000256" key="1">
    <source>
        <dbReference type="ARBA" id="ARBA00004429"/>
    </source>
</evidence>
<keyword evidence="10" id="KW-1185">Reference proteome</keyword>
<feature type="transmembrane region" description="Helical" evidence="8">
    <location>
        <begin position="248"/>
        <end position="268"/>
    </location>
</feature>
<accession>A0A9Q0C884</accession>
<reference evidence="9" key="1">
    <citation type="journal article" date="2022" name="Cell">
        <title>Repeat-based holocentromeres influence genome architecture and karyotype evolution.</title>
        <authorList>
            <person name="Hofstatter P.G."/>
            <person name="Thangavel G."/>
            <person name="Lux T."/>
            <person name="Neumann P."/>
            <person name="Vondrak T."/>
            <person name="Novak P."/>
            <person name="Zhang M."/>
            <person name="Costa L."/>
            <person name="Castellani M."/>
            <person name="Scott A."/>
            <person name="Toegelov H."/>
            <person name="Fuchs J."/>
            <person name="Mata-Sucre Y."/>
            <person name="Dias Y."/>
            <person name="Vanzela A.L.L."/>
            <person name="Huettel B."/>
            <person name="Almeida C.C.S."/>
            <person name="Simkova H."/>
            <person name="Souza G."/>
            <person name="Pedrosa-Harand A."/>
            <person name="Macas J."/>
            <person name="Mayer K.F.X."/>
            <person name="Houben A."/>
            <person name="Marques A."/>
        </authorList>
    </citation>
    <scope>NUCLEOTIDE SEQUENCE</scope>
    <source>
        <strain evidence="9">RhyBre1mFocal</strain>
    </source>
</reference>
<dbReference type="AlphaFoldDB" id="A0A9Q0C884"/>
<feature type="transmembrane region" description="Helical" evidence="8">
    <location>
        <begin position="313"/>
        <end position="331"/>
    </location>
</feature>
<keyword evidence="3" id="KW-1003">Cell membrane</keyword>
<evidence type="ECO:0000256" key="7">
    <source>
        <dbReference type="ARBA" id="ARBA00023136"/>
    </source>
</evidence>
<dbReference type="InterPro" id="IPR018227">
    <property type="entry name" value="Amino_acid_transport_2"/>
</dbReference>
<keyword evidence="6 8" id="KW-1133">Transmembrane helix</keyword>
<proteinExistence type="predicted"/>
<keyword evidence="4" id="KW-0997">Cell inner membrane</keyword>
<keyword evidence="7 8" id="KW-0472">Membrane</keyword>
<evidence type="ECO:0000313" key="10">
    <source>
        <dbReference type="Proteomes" id="UP001151287"/>
    </source>
</evidence>
<dbReference type="PANTHER" id="PTHR32195:SF24">
    <property type="entry name" value="TRYPTOPHAN OR TYROSINE TRANSPORTER PROTEIN"/>
    <property type="match status" value="1"/>
</dbReference>
<protein>
    <recommendedName>
        <fullName evidence="11">Tyrosine-specific transport protein</fullName>
    </recommendedName>
</protein>
<feature type="transmembrane region" description="Helical" evidence="8">
    <location>
        <begin position="429"/>
        <end position="447"/>
    </location>
</feature>
<dbReference type="Gene3D" id="1.20.1740.10">
    <property type="entry name" value="Amino acid/polyamine transporter I"/>
    <property type="match status" value="1"/>
</dbReference>
<evidence type="ECO:0008006" key="11">
    <source>
        <dbReference type="Google" id="ProtNLM"/>
    </source>
</evidence>
<evidence type="ECO:0000256" key="8">
    <source>
        <dbReference type="SAM" id="Phobius"/>
    </source>
</evidence>
<dbReference type="OrthoDB" id="2014999at2759"/>
<feature type="transmembrane region" description="Helical" evidence="8">
    <location>
        <begin position="364"/>
        <end position="386"/>
    </location>
</feature>
<dbReference type="EMBL" id="JAMQYH010000004">
    <property type="protein sequence ID" value="KAJ1689123.1"/>
    <property type="molecule type" value="Genomic_DNA"/>
</dbReference>
<feature type="transmembrane region" description="Helical" evidence="8">
    <location>
        <begin position="125"/>
        <end position="148"/>
    </location>
</feature>
<feature type="transmembrane region" description="Helical" evidence="8">
    <location>
        <begin position="215"/>
        <end position="236"/>
    </location>
</feature>
<dbReference type="GO" id="GO:0005886">
    <property type="term" value="C:plasma membrane"/>
    <property type="evidence" value="ECO:0007669"/>
    <property type="project" value="UniProtKB-SubCell"/>
</dbReference>
<evidence type="ECO:0000313" key="9">
    <source>
        <dbReference type="EMBL" id="KAJ1689123.1"/>
    </source>
</evidence>
<feature type="transmembrane region" description="Helical" evidence="8">
    <location>
        <begin position="94"/>
        <end position="113"/>
    </location>
</feature>
<dbReference type="GO" id="GO:0003333">
    <property type="term" value="P:amino acid transmembrane transport"/>
    <property type="evidence" value="ECO:0007669"/>
    <property type="project" value="InterPro"/>
</dbReference>
<feature type="transmembrane region" description="Helical" evidence="8">
    <location>
        <begin position="501"/>
        <end position="523"/>
    </location>
</feature>